<dbReference type="EMBL" id="CAEZXV010000036">
    <property type="protein sequence ID" value="CAB4699453.1"/>
    <property type="molecule type" value="Genomic_DNA"/>
</dbReference>
<proteinExistence type="predicted"/>
<feature type="transmembrane region" description="Helical" evidence="1">
    <location>
        <begin position="103"/>
        <end position="126"/>
    </location>
</feature>
<feature type="transmembrane region" description="Helical" evidence="1">
    <location>
        <begin position="74"/>
        <end position="91"/>
    </location>
</feature>
<accession>A0A6J6PR35</accession>
<feature type="transmembrane region" description="Helical" evidence="1">
    <location>
        <begin position="30"/>
        <end position="47"/>
    </location>
</feature>
<protein>
    <submittedName>
        <fullName evidence="2">Unannotated protein</fullName>
    </submittedName>
</protein>
<keyword evidence="1" id="KW-1133">Transmembrane helix</keyword>
<feature type="transmembrane region" description="Helical" evidence="1">
    <location>
        <begin position="138"/>
        <end position="160"/>
    </location>
</feature>
<sequence>MSWSRASFSALLLLFFFVIQESAISKINFPISGFSLYLCVLLGLMALEDRFGAIALGFIGGIILDLSPSSDSPFGKWSLILTLVGYLFSRNRESIGDFTERPLAFVLFVSAGATATLLIFLIFGIILGENNGAVLTNLQTVIGNGIWTLLFSSILLPGLVKLREFTLTSRERI</sequence>
<name>A0A6J6PR35_9ZZZZ</name>
<gene>
    <name evidence="2" type="ORF">UFOPK2598_00512</name>
</gene>
<dbReference type="AlphaFoldDB" id="A0A6J6PR35"/>
<keyword evidence="1" id="KW-0812">Transmembrane</keyword>
<evidence type="ECO:0000313" key="2">
    <source>
        <dbReference type="EMBL" id="CAB4699453.1"/>
    </source>
</evidence>
<organism evidence="2">
    <name type="scientific">freshwater metagenome</name>
    <dbReference type="NCBI Taxonomy" id="449393"/>
    <lineage>
        <taxon>unclassified sequences</taxon>
        <taxon>metagenomes</taxon>
        <taxon>ecological metagenomes</taxon>
    </lineage>
</organism>
<evidence type="ECO:0000256" key="1">
    <source>
        <dbReference type="SAM" id="Phobius"/>
    </source>
</evidence>
<reference evidence="2" key="1">
    <citation type="submission" date="2020-05" db="EMBL/GenBank/DDBJ databases">
        <authorList>
            <person name="Chiriac C."/>
            <person name="Salcher M."/>
            <person name="Ghai R."/>
            <person name="Kavagutti S V."/>
        </authorList>
    </citation>
    <scope>NUCLEOTIDE SEQUENCE</scope>
</reference>
<keyword evidence="1" id="KW-0472">Membrane</keyword>
<feature type="transmembrane region" description="Helical" evidence="1">
    <location>
        <begin position="52"/>
        <end position="68"/>
    </location>
</feature>